<feature type="transmembrane region" description="Helical" evidence="2">
    <location>
        <begin position="176"/>
        <end position="199"/>
    </location>
</feature>
<evidence type="ECO:0000256" key="1">
    <source>
        <dbReference type="SAM" id="MobiDB-lite"/>
    </source>
</evidence>
<gene>
    <name evidence="3" type="ORF">EV383_6063</name>
</gene>
<dbReference type="Proteomes" id="UP000291591">
    <property type="component" value="Unassembled WGS sequence"/>
</dbReference>
<evidence type="ECO:0008006" key="5">
    <source>
        <dbReference type="Google" id="ProtNLM"/>
    </source>
</evidence>
<evidence type="ECO:0000313" key="4">
    <source>
        <dbReference type="Proteomes" id="UP000291591"/>
    </source>
</evidence>
<dbReference type="InterPro" id="IPR036689">
    <property type="entry name" value="ESAT-6-like_sf"/>
</dbReference>
<dbReference type="AlphaFoldDB" id="A0A4Q7V3Y1"/>
<keyword evidence="2" id="KW-0472">Membrane</keyword>
<keyword evidence="4" id="KW-1185">Reference proteome</keyword>
<evidence type="ECO:0000313" key="3">
    <source>
        <dbReference type="EMBL" id="RZT89106.1"/>
    </source>
</evidence>
<feature type="region of interest" description="Disordered" evidence="1">
    <location>
        <begin position="345"/>
        <end position="367"/>
    </location>
</feature>
<keyword evidence="2" id="KW-1133">Transmembrane helix</keyword>
<organism evidence="3 4">
    <name type="scientific">Pseudonocardia sediminis</name>
    <dbReference type="NCBI Taxonomy" id="1397368"/>
    <lineage>
        <taxon>Bacteria</taxon>
        <taxon>Bacillati</taxon>
        <taxon>Actinomycetota</taxon>
        <taxon>Actinomycetes</taxon>
        <taxon>Pseudonocardiales</taxon>
        <taxon>Pseudonocardiaceae</taxon>
        <taxon>Pseudonocardia</taxon>
    </lineage>
</organism>
<dbReference type="OrthoDB" id="4763957at2"/>
<dbReference type="EMBL" id="SHKL01000001">
    <property type="protein sequence ID" value="RZT89106.1"/>
    <property type="molecule type" value="Genomic_DNA"/>
</dbReference>
<name>A0A4Q7V3Y1_PSEST</name>
<dbReference type="SUPFAM" id="SSF140453">
    <property type="entry name" value="EsxAB dimer-like"/>
    <property type="match status" value="1"/>
</dbReference>
<keyword evidence="2" id="KW-0812">Transmembrane</keyword>
<proteinExistence type="predicted"/>
<dbReference type="RefSeq" id="WP_130293404.1">
    <property type="nucleotide sequence ID" value="NZ_SHKL01000001.1"/>
</dbReference>
<reference evidence="3 4" key="1">
    <citation type="submission" date="2019-02" db="EMBL/GenBank/DDBJ databases">
        <title>Sequencing the genomes of 1000 actinobacteria strains.</title>
        <authorList>
            <person name="Klenk H.-P."/>
        </authorList>
    </citation>
    <scope>NUCLEOTIDE SEQUENCE [LARGE SCALE GENOMIC DNA]</scope>
    <source>
        <strain evidence="3 4">DSM 45779</strain>
    </source>
</reference>
<protein>
    <recommendedName>
        <fullName evidence="5">PPE family protein</fullName>
    </recommendedName>
</protein>
<comment type="caution">
    <text evidence="3">The sequence shown here is derived from an EMBL/GenBank/DDBJ whole genome shotgun (WGS) entry which is preliminary data.</text>
</comment>
<accession>A0A4Q7V3Y1</accession>
<feature type="compositionally biased region" description="Acidic residues" evidence="1">
    <location>
        <begin position="357"/>
        <end position="367"/>
    </location>
</feature>
<evidence type="ECO:0000256" key="2">
    <source>
        <dbReference type="SAM" id="Phobius"/>
    </source>
</evidence>
<sequence>MTSVEPERDWAEGSGILSSYKDLGESFGEQDAGGIAAAGTAAGLDTLGLVMDPVGTILAGATGWAIEHVSFLREPLDAMLGDPPEIEARAEAWHLLSLELAAQATAFEGAMARQVAGWEGEAADAYRVAAGRLREALSTTSSDTAGVSETVLTSAAMVGTVRSLIRDMIAGWLGRLVAWLLATVVSGGLAAAAAVPAMVLEATTLALHAAEKISKVVAQLDEASAALATLVSGMGRRADELASIGSFLPASAVPGANGLADTVARAGAAIPTPTVPAGVADRLKNVRAGLEGAAERRVAPDLRAGEPAGLSESAGVEAVRPGWKGAGEGVEELRDDVRVKAAVESGKQAGEARGEIAEQEDEAGGYR</sequence>